<dbReference type="NCBIfam" id="TIGR00914">
    <property type="entry name" value="2A0601"/>
    <property type="match status" value="1"/>
</dbReference>
<dbReference type="Gene3D" id="3.30.70.1430">
    <property type="entry name" value="Multidrug efflux transporter AcrB pore domain"/>
    <property type="match status" value="2"/>
</dbReference>
<dbReference type="KEGG" id="lrz:BJI69_16945"/>
<comment type="subcellular location">
    <subcellularLocation>
        <location evidence="1">Cell membrane</location>
        <topology evidence="1">Multi-pass membrane protein</topology>
    </subcellularLocation>
</comment>
<evidence type="ECO:0000256" key="2">
    <source>
        <dbReference type="ARBA" id="ARBA00010942"/>
    </source>
</evidence>
<dbReference type="InterPro" id="IPR001036">
    <property type="entry name" value="Acrflvin-R"/>
</dbReference>
<feature type="transmembrane region" description="Helical" evidence="8">
    <location>
        <begin position="999"/>
        <end position="1022"/>
    </location>
</feature>
<keyword evidence="3" id="KW-0813">Transport</keyword>
<proteinExistence type="inferred from homology"/>
<dbReference type="InterPro" id="IPR004763">
    <property type="entry name" value="CusA-like"/>
</dbReference>
<reference evidence="10" key="1">
    <citation type="submission" date="2016-09" db="EMBL/GenBank/DDBJ databases">
        <authorList>
            <person name="Lysoe E."/>
        </authorList>
    </citation>
    <scope>NUCLEOTIDE SEQUENCE [LARGE SCALE GENOMIC DNA]</scope>
    <source>
        <strain evidence="10">LJ96T</strain>
    </source>
</reference>
<evidence type="ECO:0000313" key="10">
    <source>
        <dbReference type="Proteomes" id="UP000182987"/>
    </source>
</evidence>
<gene>
    <name evidence="9" type="ORF">BJI69_16945</name>
</gene>
<feature type="transmembrane region" description="Helical" evidence="8">
    <location>
        <begin position="448"/>
        <end position="468"/>
    </location>
</feature>
<dbReference type="Gene3D" id="1.20.1640.10">
    <property type="entry name" value="Multidrug efflux transporter AcrB transmembrane domain"/>
    <property type="match status" value="2"/>
</dbReference>
<dbReference type="GO" id="GO:0008324">
    <property type="term" value="F:monoatomic cation transmembrane transporter activity"/>
    <property type="evidence" value="ECO:0007669"/>
    <property type="project" value="InterPro"/>
</dbReference>
<evidence type="ECO:0000313" key="9">
    <source>
        <dbReference type="EMBL" id="APG05425.1"/>
    </source>
</evidence>
<evidence type="ECO:0000256" key="4">
    <source>
        <dbReference type="ARBA" id="ARBA00022475"/>
    </source>
</evidence>
<feature type="transmembrane region" description="Helical" evidence="8">
    <location>
        <begin position="341"/>
        <end position="360"/>
    </location>
</feature>
<dbReference type="STRING" id="1440763.BJI69_16945"/>
<dbReference type="SUPFAM" id="SSF82693">
    <property type="entry name" value="Multidrug efflux transporter AcrB pore domain, PN1, PN2, PC1 and PC2 subdomains"/>
    <property type="match status" value="2"/>
</dbReference>
<keyword evidence="10" id="KW-1185">Reference proteome</keyword>
<dbReference type="PANTHER" id="PTHR32063:SF24">
    <property type="entry name" value="CATION EFFLUX SYSTEM (ACRB_ACRD_ACRF FAMILY)"/>
    <property type="match status" value="1"/>
</dbReference>
<evidence type="ECO:0000256" key="5">
    <source>
        <dbReference type="ARBA" id="ARBA00022692"/>
    </source>
</evidence>
<dbReference type="PANTHER" id="PTHR32063">
    <property type="match status" value="1"/>
</dbReference>
<evidence type="ECO:0000256" key="6">
    <source>
        <dbReference type="ARBA" id="ARBA00022989"/>
    </source>
</evidence>
<evidence type="ECO:0000256" key="8">
    <source>
        <dbReference type="SAM" id="Phobius"/>
    </source>
</evidence>
<keyword evidence="7 8" id="KW-0472">Membrane</keyword>
<evidence type="ECO:0000256" key="1">
    <source>
        <dbReference type="ARBA" id="ARBA00004651"/>
    </source>
</evidence>
<dbReference type="OrthoDB" id="9758757at2"/>
<feature type="transmembrane region" description="Helical" evidence="8">
    <location>
        <begin position="870"/>
        <end position="889"/>
    </location>
</feature>
<dbReference type="Gene3D" id="3.30.70.1320">
    <property type="entry name" value="Multidrug efflux transporter AcrB pore domain like"/>
    <property type="match status" value="1"/>
</dbReference>
<dbReference type="EMBL" id="CP017480">
    <property type="protein sequence ID" value="APG05425.1"/>
    <property type="molecule type" value="Genomic_DNA"/>
</dbReference>
<dbReference type="Pfam" id="PF00873">
    <property type="entry name" value="ACR_tran"/>
    <property type="match status" value="1"/>
</dbReference>
<protein>
    <submittedName>
        <fullName evidence="9">Metal transporter</fullName>
    </submittedName>
</protein>
<evidence type="ECO:0000256" key="3">
    <source>
        <dbReference type="ARBA" id="ARBA00022448"/>
    </source>
</evidence>
<dbReference type="AlphaFoldDB" id="A0A1L3EWJ8"/>
<keyword evidence="5 8" id="KW-0812">Transmembrane</keyword>
<keyword evidence="4" id="KW-1003">Cell membrane</keyword>
<organism evidence="9 10">
    <name type="scientific">Luteibacter rhizovicinus DSM 16549</name>
    <dbReference type="NCBI Taxonomy" id="1440763"/>
    <lineage>
        <taxon>Bacteria</taxon>
        <taxon>Pseudomonadati</taxon>
        <taxon>Pseudomonadota</taxon>
        <taxon>Gammaproteobacteria</taxon>
        <taxon>Lysobacterales</taxon>
        <taxon>Rhodanobacteraceae</taxon>
        <taxon>Luteibacter</taxon>
    </lineage>
</organism>
<dbReference type="SUPFAM" id="SSF82714">
    <property type="entry name" value="Multidrug efflux transporter AcrB TolC docking domain, DN and DC subdomains"/>
    <property type="match status" value="2"/>
</dbReference>
<name>A0A1L3EWJ8_9GAMM</name>
<evidence type="ECO:0000256" key="7">
    <source>
        <dbReference type="ARBA" id="ARBA00023136"/>
    </source>
</evidence>
<dbReference type="InterPro" id="IPR027463">
    <property type="entry name" value="AcrB_DN_DC_subdom"/>
</dbReference>
<feature type="transmembrane region" description="Helical" evidence="8">
    <location>
        <begin position="534"/>
        <end position="553"/>
    </location>
</feature>
<keyword evidence="6 8" id="KW-1133">Transmembrane helix</keyword>
<dbReference type="RefSeq" id="WP_046966670.1">
    <property type="nucleotide sequence ID" value="NZ_CP017480.1"/>
</dbReference>
<dbReference type="GO" id="GO:0005886">
    <property type="term" value="C:plasma membrane"/>
    <property type="evidence" value="ECO:0007669"/>
    <property type="project" value="UniProtKB-SubCell"/>
</dbReference>
<dbReference type="GO" id="GO:0042910">
    <property type="term" value="F:xenobiotic transmembrane transporter activity"/>
    <property type="evidence" value="ECO:0007669"/>
    <property type="project" value="TreeGrafter"/>
</dbReference>
<feature type="transmembrane region" description="Helical" evidence="8">
    <location>
        <begin position="926"/>
        <end position="947"/>
    </location>
</feature>
<feature type="transmembrane region" description="Helical" evidence="8">
    <location>
        <begin position="968"/>
        <end position="987"/>
    </location>
</feature>
<feature type="transmembrane region" description="Helical" evidence="8">
    <location>
        <begin position="896"/>
        <end position="920"/>
    </location>
</feature>
<sequence>MLERLVELSLKYKLLVILAFASIAFLGVQALRQLPIDAFPDVTPVQVNVYSEAPGLAAEDVELLLTTPVESALAGLPKVADIRSVSLFGLSYVSVYFDDDMDVWFARQLVNERLQQVGERLPAGYGKPEMGPNTSGLGQVFWYTVERADDTSKDAPSDMDLRALQDWTLRLALRTAPGVDDVSSWGGQEKQFQVRIDPMRLIAHGLGFREVIQALDANNAQVGGNVIDVGREQYLVRGLGLVRNASDIGNIVLKSSDGTPVYVRDVASVVEAGAPRTGAVTRDGKEVVMGQALARIDENARSVVEAVKDKLDTVKKALPPGVLVKPVYERTDLVDAAVGTAVRALVEGSLLVAIVLFLFLGELRSALIVVVTLPLAMLIAFIGMGWAGLSANLMSLAGLAIGIGMMVDGAVVMVENAFRIMAERGASGVPVDRTAAVLAAAREVAQPVAFAILIIIVVFLPLFSLQGLEGKMFKPMAFNIAFAMGGSLLLSLTLVPVLAALLLKPKEERDTRLVAVLKRGYGRALAWSLARRRLVVGIAVAALIAAVALFPFLGKEFMPNLREGAIMWRITSIPSASLDESIALSKRVAERIQATFPEVETTLAMIGRAEKGETADVNYMEVYTPLKPRSAWRDGQTLETIEAEMQEALTDALPTAVVSYTQPIQMRIEELISGVRATLALKIYGDDLDQLDRVSAQLKDVLATVPGVADLSLEANVGKPQIRIEVDRDALARYGLNADDVLTVVRNGIGGEPVGALLDGVRRFDISVRLDDASKASLSAIERIPLRTPGGALVQLSQVAKVREAEGYSFIRREALRRYAVIQMDVRGRDIDGFVREAEAKIAANVTLPAGSYTAWGGAFENQQRALTRLALIVPVTIFFIFVLLYTAFHSARHAVLVLANVPFAIIGGVVGLFITGQYLSVPSAIGFIAVFGVAMLNGIVLVSFLNGRRAAGLSVRDAVLSGTAQRLRPVLMTASVAILGLLPMLLSTGVGAETQRPLATVVVGGLISSTLLTLILLPVLYDWLAAAGPDGIEEKPLRFSE</sequence>
<accession>A0A1L3EWJ8</accession>
<dbReference type="Gene3D" id="3.30.2090.10">
    <property type="entry name" value="Multidrug efflux transporter AcrB TolC docking domain, DN and DC subdomains"/>
    <property type="match status" value="2"/>
</dbReference>
<feature type="transmembrane region" description="Helical" evidence="8">
    <location>
        <begin position="480"/>
        <end position="503"/>
    </location>
</feature>
<feature type="transmembrane region" description="Helical" evidence="8">
    <location>
        <begin position="367"/>
        <end position="387"/>
    </location>
</feature>
<feature type="transmembrane region" description="Helical" evidence="8">
    <location>
        <begin position="393"/>
        <end position="414"/>
    </location>
</feature>
<dbReference type="Proteomes" id="UP000182987">
    <property type="component" value="Chromosome"/>
</dbReference>
<comment type="similarity">
    <text evidence="2">Belongs to the resistance-nodulation-cell division (RND) (TC 2.A.6) family.</text>
</comment>
<dbReference type="SUPFAM" id="SSF82866">
    <property type="entry name" value="Multidrug efflux transporter AcrB transmembrane domain"/>
    <property type="match status" value="2"/>
</dbReference>
<dbReference type="PRINTS" id="PR00702">
    <property type="entry name" value="ACRIFLAVINRP"/>
</dbReference>
<dbReference type="Gene3D" id="3.30.70.1440">
    <property type="entry name" value="Multidrug efflux transporter AcrB pore domain"/>
    <property type="match status" value="1"/>
</dbReference>